<sequence>MFEKWKQRGMGFVRGLLKQYRVISLVFVAAAVGAAGYYVATSGQFAPFQEKVCKSFDLNMSAYEVFVDGQSVGIVEEADSAGQVWVQVVSEINSGEIHYQIPNTLSIEEVEAKPSSFIEPDKLETPIRQVVKSKLKDLSVSAYVLTIDGKEPMTFSTKEEAYALLEMLGQAYVPEGSVVVCNGISEGTAEFLLIDKESDKRLSALSAASMEDLAETAAGEDQDATQLISLSLGQSVQLQEAYVDQSAMTTIEDAYAACMELKEEEQVYTVQSGDCIDSIAYNHGMTIRELLAINPEYSSAEDVIHAGDEFVISQSVPSVDIQTVERISYTREEAQPITYVEDDSQYEDYSEVLEEGAPAVIQVEADVHKRNGVEESREEISTAVVSEAVPKVVKIGTVPRPQFIWPTSGYVSSEFGRRWGRQHRGIDIANSKGTAIYAACSGTVTFAGWKNSYGYVIVINHGNGYETWYAHNSSLAVSAGDSVKQGQYIAAMGSTGNSTGPHCHFEIHENGSIVNPRKYLG</sequence>
<dbReference type="Pfam" id="PF01476">
    <property type="entry name" value="LysM"/>
    <property type="match status" value="1"/>
</dbReference>
<proteinExistence type="predicted"/>
<dbReference type="PANTHER" id="PTHR21666:SF270">
    <property type="entry name" value="MUREIN HYDROLASE ACTIVATOR ENVC"/>
    <property type="match status" value="1"/>
</dbReference>
<keyword evidence="2" id="KW-0812">Transmembrane</keyword>
<keyword evidence="2" id="KW-0472">Membrane</keyword>
<dbReference type="SMART" id="SM01208">
    <property type="entry name" value="G5"/>
    <property type="match status" value="1"/>
</dbReference>
<dbReference type="InterPro" id="IPR036779">
    <property type="entry name" value="LysM_dom_sf"/>
</dbReference>
<dbReference type="SMART" id="SM00257">
    <property type="entry name" value="LysM"/>
    <property type="match status" value="1"/>
</dbReference>
<dbReference type="CDD" id="cd12797">
    <property type="entry name" value="M23_peptidase"/>
    <property type="match status" value="1"/>
</dbReference>
<dbReference type="AlphaFoldDB" id="A0A926DQS5"/>
<dbReference type="SUPFAM" id="SSF54106">
    <property type="entry name" value="LysM domain"/>
    <property type="match status" value="1"/>
</dbReference>
<evidence type="ECO:0000256" key="1">
    <source>
        <dbReference type="ARBA" id="ARBA00022729"/>
    </source>
</evidence>
<keyword evidence="2" id="KW-1133">Transmembrane helix</keyword>
<reference evidence="5" key="1">
    <citation type="submission" date="2020-08" db="EMBL/GenBank/DDBJ databases">
        <title>Genome public.</title>
        <authorList>
            <person name="Liu C."/>
            <person name="Sun Q."/>
        </authorList>
    </citation>
    <scope>NUCLEOTIDE SEQUENCE</scope>
    <source>
        <strain evidence="5">NSJ-32</strain>
    </source>
</reference>
<dbReference type="Pfam" id="PF01551">
    <property type="entry name" value="Peptidase_M23"/>
    <property type="match status" value="1"/>
</dbReference>
<evidence type="ECO:0000259" key="4">
    <source>
        <dbReference type="PROSITE" id="PS51782"/>
    </source>
</evidence>
<evidence type="ECO:0000256" key="2">
    <source>
        <dbReference type="SAM" id="Phobius"/>
    </source>
</evidence>
<dbReference type="SUPFAM" id="SSF51261">
    <property type="entry name" value="Duplicated hybrid motif"/>
    <property type="match status" value="1"/>
</dbReference>
<dbReference type="GO" id="GO:0004222">
    <property type="term" value="F:metalloendopeptidase activity"/>
    <property type="evidence" value="ECO:0007669"/>
    <property type="project" value="TreeGrafter"/>
</dbReference>
<dbReference type="Pfam" id="PF07501">
    <property type="entry name" value="G5"/>
    <property type="match status" value="1"/>
</dbReference>
<dbReference type="CDD" id="cd00118">
    <property type="entry name" value="LysM"/>
    <property type="match status" value="1"/>
</dbReference>
<dbReference type="EMBL" id="JACRSQ010000002">
    <property type="protein sequence ID" value="MBC8542291.1"/>
    <property type="molecule type" value="Genomic_DNA"/>
</dbReference>
<feature type="domain" description="G5" evidence="3">
    <location>
        <begin position="319"/>
        <end position="399"/>
    </location>
</feature>
<dbReference type="PANTHER" id="PTHR21666">
    <property type="entry name" value="PEPTIDASE-RELATED"/>
    <property type="match status" value="1"/>
</dbReference>
<evidence type="ECO:0000313" key="5">
    <source>
        <dbReference type="EMBL" id="MBC8542291.1"/>
    </source>
</evidence>
<feature type="transmembrane region" description="Helical" evidence="2">
    <location>
        <begin position="20"/>
        <end position="40"/>
    </location>
</feature>
<dbReference type="InterPro" id="IPR016047">
    <property type="entry name" value="M23ase_b-sheet_dom"/>
</dbReference>
<evidence type="ECO:0000313" key="6">
    <source>
        <dbReference type="Proteomes" id="UP000657006"/>
    </source>
</evidence>
<keyword evidence="1" id="KW-0732">Signal</keyword>
<dbReference type="InterPro" id="IPR011098">
    <property type="entry name" value="G5_dom"/>
</dbReference>
<evidence type="ECO:0000259" key="3">
    <source>
        <dbReference type="PROSITE" id="PS51109"/>
    </source>
</evidence>
<accession>A0A926DQS5</accession>
<dbReference type="Gene3D" id="3.10.350.10">
    <property type="entry name" value="LysM domain"/>
    <property type="match status" value="1"/>
</dbReference>
<dbReference type="Proteomes" id="UP000657006">
    <property type="component" value="Unassembled WGS sequence"/>
</dbReference>
<dbReference type="InterPro" id="IPR018392">
    <property type="entry name" value="LysM"/>
</dbReference>
<dbReference type="Gene3D" id="2.20.230.10">
    <property type="entry name" value="Resuscitation-promoting factor rpfb"/>
    <property type="match status" value="1"/>
</dbReference>
<organism evidence="5 6">
    <name type="scientific">Bianquea renquensis</name>
    <dbReference type="NCBI Taxonomy" id="2763661"/>
    <lineage>
        <taxon>Bacteria</taxon>
        <taxon>Bacillati</taxon>
        <taxon>Bacillota</taxon>
        <taxon>Clostridia</taxon>
        <taxon>Eubacteriales</taxon>
        <taxon>Bianqueaceae</taxon>
        <taxon>Bianquea</taxon>
    </lineage>
</organism>
<dbReference type="InterPro" id="IPR011055">
    <property type="entry name" value="Dup_hybrid_motif"/>
</dbReference>
<dbReference type="InterPro" id="IPR050570">
    <property type="entry name" value="Cell_wall_metabolism_enzyme"/>
</dbReference>
<dbReference type="RefSeq" id="WP_177718631.1">
    <property type="nucleotide sequence ID" value="NZ_JACRSQ010000002.1"/>
</dbReference>
<keyword evidence="6" id="KW-1185">Reference proteome</keyword>
<dbReference type="PROSITE" id="PS51782">
    <property type="entry name" value="LYSM"/>
    <property type="match status" value="1"/>
</dbReference>
<feature type="domain" description="LysM" evidence="4">
    <location>
        <begin position="266"/>
        <end position="312"/>
    </location>
</feature>
<name>A0A926DQS5_9FIRM</name>
<dbReference type="PROSITE" id="PS51109">
    <property type="entry name" value="G5"/>
    <property type="match status" value="1"/>
</dbReference>
<dbReference type="Gene3D" id="2.70.70.10">
    <property type="entry name" value="Glucose Permease (Domain IIA)"/>
    <property type="match status" value="1"/>
</dbReference>
<comment type="caution">
    <text evidence="5">The sequence shown here is derived from an EMBL/GenBank/DDBJ whole genome shotgun (WGS) entry which is preliminary data.</text>
</comment>
<protein>
    <submittedName>
        <fullName evidence="5">Peptidoglycan DD-metalloendopeptidase family protein</fullName>
    </submittedName>
</protein>
<gene>
    <name evidence="5" type="ORF">H8730_01855</name>
</gene>